<keyword evidence="2" id="KW-1185">Reference proteome</keyword>
<gene>
    <name evidence="1" type="ORF">Msi02_00100</name>
</gene>
<evidence type="ECO:0000313" key="1">
    <source>
        <dbReference type="EMBL" id="GIH59193.1"/>
    </source>
</evidence>
<proteinExistence type="predicted"/>
<protein>
    <submittedName>
        <fullName evidence="1">Uncharacterized protein</fullName>
    </submittedName>
</protein>
<dbReference type="Proteomes" id="UP000660454">
    <property type="component" value="Unassembled WGS sequence"/>
</dbReference>
<name>A0ABQ4GCL6_9ACTN</name>
<reference evidence="1 2" key="1">
    <citation type="submission" date="2021-01" db="EMBL/GenBank/DDBJ databases">
        <title>Whole genome shotgun sequence of Microbispora siamensis NBRC 104113.</title>
        <authorList>
            <person name="Komaki H."/>
            <person name="Tamura T."/>
        </authorList>
    </citation>
    <scope>NUCLEOTIDE SEQUENCE [LARGE SCALE GENOMIC DNA]</scope>
    <source>
        <strain evidence="1 2">NBRC 104113</strain>
    </source>
</reference>
<dbReference type="RefSeq" id="WP_204046499.1">
    <property type="nucleotide sequence ID" value="NZ_BOOF01000001.1"/>
</dbReference>
<sequence>MRAEAFIICSSPTNADMKLGWLAPSDATMEWSALSPHLAQTNRDQATISVAQLGSGGQADAAGFGDNIDVIFMPRGRLTTVSSGTLTFRWAQSAANATPAKVKTNSYLYAKRIA</sequence>
<accession>A0ABQ4GCL6</accession>
<comment type="caution">
    <text evidence="1">The sequence shown here is derived from an EMBL/GenBank/DDBJ whole genome shotgun (WGS) entry which is preliminary data.</text>
</comment>
<organism evidence="1 2">
    <name type="scientific">Microbispora siamensis</name>
    <dbReference type="NCBI Taxonomy" id="564413"/>
    <lineage>
        <taxon>Bacteria</taxon>
        <taxon>Bacillati</taxon>
        <taxon>Actinomycetota</taxon>
        <taxon>Actinomycetes</taxon>
        <taxon>Streptosporangiales</taxon>
        <taxon>Streptosporangiaceae</taxon>
        <taxon>Microbispora</taxon>
    </lineage>
</organism>
<dbReference type="EMBL" id="BOOF01000001">
    <property type="protein sequence ID" value="GIH59193.1"/>
    <property type="molecule type" value="Genomic_DNA"/>
</dbReference>
<evidence type="ECO:0000313" key="2">
    <source>
        <dbReference type="Proteomes" id="UP000660454"/>
    </source>
</evidence>